<dbReference type="InterPro" id="IPR029044">
    <property type="entry name" value="Nucleotide-diphossugar_trans"/>
</dbReference>
<comment type="similarity">
    <text evidence="5">Belongs to the glycosyltransferase 2 family. GalNAc-T subfamily.</text>
</comment>
<evidence type="ECO:0000313" key="8">
    <source>
        <dbReference type="EMBL" id="KAK2193083.1"/>
    </source>
</evidence>
<keyword evidence="5" id="KW-0812">Transmembrane</keyword>
<keyword evidence="5" id="KW-0808">Transferase</keyword>
<evidence type="ECO:0000259" key="7">
    <source>
        <dbReference type="Pfam" id="PF00652"/>
    </source>
</evidence>
<dbReference type="PANTHER" id="PTHR11675">
    <property type="entry name" value="N-ACETYLGALACTOSAMINYLTRANSFERASE"/>
    <property type="match status" value="1"/>
</dbReference>
<feature type="transmembrane region" description="Helical" evidence="5">
    <location>
        <begin position="9"/>
        <end position="30"/>
    </location>
</feature>
<dbReference type="EMBL" id="JAODUO010000017">
    <property type="protein sequence ID" value="KAK2193083.1"/>
    <property type="molecule type" value="Genomic_DNA"/>
</dbReference>
<feature type="domain" description="Glycosyltransferase 2-like" evidence="6">
    <location>
        <begin position="118"/>
        <end position="301"/>
    </location>
</feature>
<keyword evidence="5" id="KW-0472">Membrane</keyword>
<keyword evidence="2 5" id="KW-0430">Lectin</keyword>
<keyword evidence="5" id="KW-1133">Transmembrane helix</keyword>
<feature type="domain" description="Ricin B lectin" evidence="7">
    <location>
        <begin position="424"/>
        <end position="545"/>
    </location>
</feature>
<dbReference type="SUPFAM" id="SSF50370">
    <property type="entry name" value="Ricin B-like lectins"/>
    <property type="match status" value="1"/>
</dbReference>
<dbReference type="InterPro" id="IPR035992">
    <property type="entry name" value="Ricin_B-like_lectins"/>
</dbReference>
<dbReference type="Proteomes" id="UP001209878">
    <property type="component" value="Unassembled WGS sequence"/>
</dbReference>
<organism evidence="8 9">
    <name type="scientific">Ridgeia piscesae</name>
    <name type="common">Tubeworm</name>
    <dbReference type="NCBI Taxonomy" id="27915"/>
    <lineage>
        <taxon>Eukaryota</taxon>
        <taxon>Metazoa</taxon>
        <taxon>Spiralia</taxon>
        <taxon>Lophotrochozoa</taxon>
        <taxon>Annelida</taxon>
        <taxon>Polychaeta</taxon>
        <taxon>Sedentaria</taxon>
        <taxon>Canalipalpata</taxon>
        <taxon>Sabellida</taxon>
        <taxon>Siboglinidae</taxon>
        <taxon>Ridgeia</taxon>
    </lineage>
</organism>
<reference evidence="8" key="1">
    <citation type="journal article" date="2023" name="Mol. Biol. Evol.">
        <title>Third-Generation Sequencing Reveals the Adaptive Role of the Epigenome in Three Deep-Sea Polychaetes.</title>
        <authorList>
            <person name="Perez M."/>
            <person name="Aroh O."/>
            <person name="Sun Y."/>
            <person name="Lan Y."/>
            <person name="Juniper S.K."/>
            <person name="Young C.R."/>
            <person name="Angers B."/>
            <person name="Qian P.Y."/>
        </authorList>
    </citation>
    <scope>NUCLEOTIDE SEQUENCE</scope>
    <source>
        <strain evidence="8">R07B-5</strain>
    </source>
</reference>
<evidence type="ECO:0000313" key="9">
    <source>
        <dbReference type="Proteomes" id="UP001209878"/>
    </source>
</evidence>
<comment type="pathway">
    <text evidence="5">Protein modification; protein glycosylation.</text>
</comment>
<dbReference type="Pfam" id="PF00652">
    <property type="entry name" value="Ricin_B_lectin"/>
    <property type="match status" value="1"/>
</dbReference>
<evidence type="ECO:0000256" key="2">
    <source>
        <dbReference type="ARBA" id="ARBA00022734"/>
    </source>
</evidence>
<keyword evidence="4 5" id="KW-1015">Disulfide bond</keyword>
<dbReference type="GO" id="GO:0004653">
    <property type="term" value="F:polypeptide N-acetylgalactosaminyltransferase activity"/>
    <property type="evidence" value="ECO:0007669"/>
    <property type="project" value="TreeGrafter"/>
</dbReference>
<comment type="subcellular location">
    <subcellularLocation>
        <location evidence="1 5">Golgi apparatus membrane</location>
        <topology evidence="1 5">Single-pass type II membrane protein</topology>
    </subcellularLocation>
</comment>
<evidence type="ECO:0000256" key="3">
    <source>
        <dbReference type="ARBA" id="ARBA00023034"/>
    </source>
</evidence>
<comment type="caution">
    <text evidence="8">The sequence shown here is derived from an EMBL/GenBank/DDBJ whole genome shotgun (WGS) entry which is preliminary data.</text>
</comment>
<sequence>MVRIHARRLVTLSGTAALGLVATFYIYGMLSYGHTEVDIDAAEIERRLSVVRGQMPLGGAHERRLATDMAMVSDMRSTLHQWLWPDTKDIVDACAKVDFESPAITLPQASVIVSFADHENVSTLLHTVHSIVQRTPPRLLKEIILIDDNTRKVEMKELLQNYVNAVFTGTSVRIHRATEQLGLIRARLTGIRMAKAKVVVSMDSHMEVQERWLEPLLHEIAINRKTLAASCLDWMEKKDGIWEYRHGGSMWRTYFDWAFVFGFQSMSDVAIDRRKQKTEPVSSPVTIGTIFAIDKEFFEDIGAFDEGMQLWGGENIDLPIRVWLFGGRVLNVPCSRAAHLEYPNNRLYRDGWEPTIHRNYKRFAEVWLDEYKENFYDNFPELRAEKVGDLSSRLALKKRATHNFAWFLKHVYPELGLPRNDSFAWGKVHNVADKQLCLETEYWAAARLEPCDVTAKYRGLYWSVAGNLRMPIHVISVQDPEDNSPETGFEAVEYTSYYNTTYSQEFVHWRGGPIINLKTNKCLDVKSHHKVVFRTCDPSRKSQRWSFRNYTDAYRDMLANRGGTFQKMHLQVKRFQAKFPVRKRRVKT</sequence>
<dbReference type="Gene3D" id="2.80.10.50">
    <property type="match status" value="1"/>
</dbReference>
<proteinExistence type="inferred from homology"/>
<dbReference type="PROSITE" id="PS50231">
    <property type="entry name" value="RICIN_B_LECTIN"/>
    <property type="match status" value="1"/>
</dbReference>
<dbReference type="PANTHER" id="PTHR11675:SF43">
    <property type="entry name" value="POLYPEPTIDE N-ACETYLGALACTOSAMINYLTRANSFERASE 1"/>
    <property type="match status" value="1"/>
</dbReference>
<keyword evidence="9" id="KW-1185">Reference proteome</keyword>
<protein>
    <recommendedName>
        <fullName evidence="5">Polypeptide N-acetylgalactosaminyltransferase</fullName>
        <ecNumber evidence="5">2.4.1.-</ecNumber>
    </recommendedName>
    <alternativeName>
        <fullName evidence="5">Protein-UDP acetylgalactosaminyltransferase</fullName>
    </alternativeName>
</protein>
<dbReference type="GO" id="GO:0030246">
    <property type="term" value="F:carbohydrate binding"/>
    <property type="evidence" value="ECO:0007669"/>
    <property type="project" value="UniProtKB-KW"/>
</dbReference>
<name>A0AAD9PE57_RIDPI</name>
<dbReference type="GO" id="GO:0000139">
    <property type="term" value="C:Golgi membrane"/>
    <property type="evidence" value="ECO:0007669"/>
    <property type="project" value="UniProtKB-SubCell"/>
</dbReference>
<evidence type="ECO:0000259" key="6">
    <source>
        <dbReference type="Pfam" id="PF00535"/>
    </source>
</evidence>
<dbReference type="InterPro" id="IPR001173">
    <property type="entry name" value="Glyco_trans_2-like"/>
</dbReference>
<dbReference type="GO" id="GO:0006493">
    <property type="term" value="P:protein O-linked glycosylation"/>
    <property type="evidence" value="ECO:0007669"/>
    <property type="project" value="TreeGrafter"/>
</dbReference>
<accession>A0AAD9PE57</accession>
<evidence type="ECO:0000256" key="4">
    <source>
        <dbReference type="ARBA" id="ARBA00023157"/>
    </source>
</evidence>
<dbReference type="InterPro" id="IPR000772">
    <property type="entry name" value="Ricin_B_lectin"/>
</dbReference>
<dbReference type="AlphaFoldDB" id="A0AAD9PE57"/>
<evidence type="ECO:0000256" key="1">
    <source>
        <dbReference type="ARBA" id="ARBA00004323"/>
    </source>
</evidence>
<dbReference type="EC" id="2.4.1.-" evidence="5"/>
<keyword evidence="5" id="KW-0328">Glycosyltransferase</keyword>
<dbReference type="Gene3D" id="3.90.550.10">
    <property type="entry name" value="Spore Coat Polysaccharide Biosynthesis Protein SpsA, Chain A"/>
    <property type="match status" value="1"/>
</dbReference>
<comment type="cofactor">
    <cofactor evidence="5">
        <name>Mn(2+)</name>
        <dbReference type="ChEBI" id="CHEBI:29035"/>
    </cofactor>
</comment>
<keyword evidence="5" id="KW-0464">Manganese</keyword>
<keyword evidence="3 5" id="KW-0333">Golgi apparatus</keyword>
<dbReference type="SUPFAM" id="SSF53448">
    <property type="entry name" value="Nucleotide-diphospho-sugar transferases"/>
    <property type="match status" value="1"/>
</dbReference>
<evidence type="ECO:0000256" key="5">
    <source>
        <dbReference type="RuleBase" id="RU361242"/>
    </source>
</evidence>
<gene>
    <name evidence="8" type="ORF">NP493_17g04048</name>
</gene>
<dbReference type="Pfam" id="PF00535">
    <property type="entry name" value="Glycos_transf_2"/>
    <property type="match status" value="1"/>
</dbReference>